<gene>
    <name evidence="2" type="ORF">KAT72_14925</name>
</gene>
<sequence>MHRIVAALLRDFVSSYHIEEMDESEQFERLINYCVVAPEVVESFDLSDITTGSDDDGIDGVCVLIDQEVILSVEDADELLNDGRRNHDVKLVVTQSKTSESMDLGELLKFHAAIKRFCHDFQYSPTDPIEQNSKEIYSKAIDKAGSLKDGKLSLIIRYAYTGRFLSPKQIIKAIDELKEDIFNEGYFSDVSYEVLDRDGLAGAFKRTTSPIEAKIDAFSVAPLPKIADVEEAYLAVVPAKQFIQNMLADEHNHLRLHVFEENVRAFLGTDNPVNSAIGETIKNVDSFSRFPVLNNGITIVSPDVRVQGLSITFVDYQIVNGCQTSNVLWLNRNDLIDNMMITLKVIETDSEDVFSDLVKATNSQTKIDNDQFLSLLPAARKIERFFNSYTEDENRLYFERRDRQYVGQGVPGLKIFDLKLLARCVAAVYLERPDLSYRFPRKIFSDRSLSSVAFHEENREIIYYTSCLMLYKIAILFSNKQIPAEARKFKWHIMALLSHRLSSGKIPNLKSKKIEPWSQKIIGMIINDPKGFRDEILNCYEQYKELGYVSEDRLKRQAIFDSMKTKL</sequence>
<reference evidence="2 3" key="1">
    <citation type="submission" date="2021-04" db="EMBL/GenBank/DDBJ databases">
        <title>Draft Genome of Aeromonas popoffii ID682, isolated from a natural water source in Idaho.</title>
        <authorList>
            <person name="Testerman T."/>
            <person name="Graf J."/>
        </authorList>
    </citation>
    <scope>NUCLEOTIDE SEQUENCE [LARGE SCALE GENOMIC DNA]</scope>
    <source>
        <strain evidence="2 3">ID682</strain>
    </source>
</reference>
<dbReference type="Pfam" id="PF10592">
    <property type="entry name" value="AIPR"/>
    <property type="match status" value="1"/>
</dbReference>
<accession>A0ABS5GT19</accession>
<dbReference type="RefSeq" id="WP_212514051.1">
    <property type="nucleotide sequence ID" value="NZ_CAWQDX010000066.1"/>
</dbReference>
<protein>
    <submittedName>
        <fullName evidence="2">AIPR family protein</fullName>
    </submittedName>
</protein>
<name>A0ABS5GT19_9GAMM</name>
<keyword evidence="3" id="KW-1185">Reference proteome</keyword>
<dbReference type="InterPro" id="IPR018891">
    <property type="entry name" value="AIPR_C"/>
</dbReference>
<evidence type="ECO:0000313" key="2">
    <source>
        <dbReference type="EMBL" id="MBR7630278.1"/>
    </source>
</evidence>
<dbReference type="EMBL" id="JAGRZL010000042">
    <property type="protein sequence ID" value="MBR7630278.1"/>
    <property type="molecule type" value="Genomic_DNA"/>
</dbReference>
<feature type="domain" description="Abortive phage infection protein C-terminal" evidence="1">
    <location>
        <begin position="259"/>
        <end position="504"/>
    </location>
</feature>
<organism evidence="2 3">
    <name type="scientific">Aeromonas popoffii</name>
    <dbReference type="NCBI Taxonomy" id="70856"/>
    <lineage>
        <taxon>Bacteria</taxon>
        <taxon>Pseudomonadati</taxon>
        <taxon>Pseudomonadota</taxon>
        <taxon>Gammaproteobacteria</taxon>
        <taxon>Aeromonadales</taxon>
        <taxon>Aeromonadaceae</taxon>
        <taxon>Aeromonas</taxon>
    </lineage>
</organism>
<proteinExistence type="predicted"/>
<evidence type="ECO:0000313" key="3">
    <source>
        <dbReference type="Proteomes" id="UP000675653"/>
    </source>
</evidence>
<dbReference type="Proteomes" id="UP000675653">
    <property type="component" value="Unassembled WGS sequence"/>
</dbReference>
<evidence type="ECO:0000259" key="1">
    <source>
        <dbReference type="Pfam" id="PF10592"/>
    </source>
</evidence>
<comment type="caution">
    <text evidence="2">The sequence shown here is derived from an EMBL/GenBank/DDBJ whole genome shotgun (WGS) entry which is preliminary data.</text>
</comment>